<feature type="repeat" description="WD" evidence="5">
    <location>
        <begin position="214"/>
        <end position="256"/>
    </location>
</feature>
<dbReference type="InterPro" id="IPR001680">
    <property type="entry name" value="WD40_rpt"/>
</dbReference>
<accession>A0A9P4QG30</accession>
<protein>
    <submittedName>
        <fullName evidence="6">WD40 repeat-like protein</fullName>
    </submittedName>
</protein>
<dbReference type="Gene3D" id="2.130.10.10">
    <property type="entry name" value="YVTN repeat-like/Quinoprotein amine dehydrogenase"/>
    <property type="match status" value="1"/>
</dbReference>
<evidence type="ECO:0000256" key="1">
    <source>
        <dbReference type="ARBA" id="ARBA00022574"/>
    </source>
</evidence>
<proteinExistence type="predicted"/>
<evidence type="ECO:0000256" key="3">
    <source>
        <dbReference type="ARBA" id="ARBA00022763"/>
    </source>
</evidence>
<dbReference type="InterPro" id="IPR020472">
    <property type="entry name" value="WD40_PAC1"/>
</dbReference>
<dbReference type="GO" id="GO:0031464">
    <property type="term" value="C:Cul4A-RING E3 ubiquitin ligase complex"/>
    <property type="evidence" value="ECO:0007669"/>
    <property type="project" value="TreeGrafter"/>
</dbReference>
<keyword evidence="4" id="KW-0234">DNA repair</keyword>
<dbReference type="GO" id="GO:0000109">
    <property type="term" value="C:nucleotide-excision repair complex"/>
    <property type="evidence" value="ECO:0007669"/>
    <property type="project" value="TreeGrafter"/>
</dbReference>
<dbReference type="InterPro" id="IPR042238">
    <property type="entry name" value="Rad28/ERCC8/Ckn1/ATCSA-1"/>
</dbReference>
<dbReference type="PROSITE" id="PS00678">
    <property type="entry name" value="WD_REPEATS_1"/>
    <property type="match status" value="2"/>
</dbReference>
<dbReference type="GO" id="GO:0043161">
    <property type="term" value="P:proteasome-mediated ubiquitin-dependent protein catabolic process"/>
    <property type="evidence" value="ECO:0007669"/>
    <property type="project" value="TreeGrafter"/>
</dbReference>
<dbReference type="Proteomes" id="UP000799441">
    <property type="component" value="Unassembled WGS sequence"/>
</dbReference>
<dbReference type="InterPro" id="IPR019775">
    <property type="entry name" value="WD40_repeat_CS"/>
</dbReference>
<feature type="repeat" description="WD" evidence="5">
    <location>
        <begin position="70"/>
        <end position="112"/>
    </location>
</feature>
<dbReference type="PROSITE" id="PS50294">
    <property type="entry name" value="WD_REPEATS_REGION"/>
    <property type="match status" value="2"/>
</dbReference>
<dbReference type="InterPro" id="IPR036322">
    <property type="entry name" value="WD40_repeat_dom_sf"/>
</dbReference>
<dbReference type="PANTHER" id="PTHR46202:SF1">
    <property type="entry name" value="DNA EXCISION REPAIR PROTEIN ERCC-8"/>
    <property type="match status" value="1"/>
</dbReference>
<sequence length="477" mass="52349">MNSFLLNRQLGNVSQHEFEIAQNQRQLRSLQSAGNIYFRGRKDPINADDEYDDSNDGVTAATATRLRTSSLAHVAGASSIAIDRFEGKYLLSGGADSSISMWDLESPRVLDGNLNIYEPIERVARTSTKQSLGITHVAFYPFDSLAFLTTGYDHTLKVFSSETLQVSASFDLGSITYSQSMSTAPSSDLLVACATQHPAVRLVDLRSGANTHSLAGHSGSVMSVAWHPKVENILASGAADGCVRLWDVRRSASSLGVLDMDDSIGIAGYDGTGTGARRRERGRAHNGAVNGLTWTEDGRFLVSYGQDDRMRVWDMEGGANTLATFGPALKNPHPSVCNPLLAPEKLSPAGQEMVLVANGEEILGFDLHSGTLMKRLRCVSLHVAGSRGGHMEDRGIRNLKSRTTSLAWRAFSVEMYSSHSDGTIRCWKPRMWEDEIADVEEDGNHKERERDDADLKRKREDLDQIVRNLTRNPVTFT</sequence>
<dbReference type="GO" id="GO:0000209">
    <property type="term" value="P:protein polyubiquitination"/>
    <property type="evidence" value="ECO:0007669"/>
    <property type="project" value="TreeGrafter"/>
</dbReference>
<dbReference type="PRINTS" id="PR00320">
    <property type="entry name" value="GPROTEINBRPT"/>
</dbReference>
<dbReference type="InterPro" id="IPR015943">
    <property type="entry name" value="WD40/YVTN_repeat-like_dom_sf"/>
</dbReference>
<dbReference type="SMART" id="SM00320">
    <property type="entry name" value="WD40"/>
    <property type="match status" value="5"/>
</dbReference>
<evidence type="ECO:0000313" key="7">
    <source>
        <dbReference type="Proteomes" id="UP000799441"/>
    </source>
</evidence>
<dbReference type="GO" id="GO:0006283">
    <property type="term" value="P:transcription-coupled nucleotide-excision repair"/>
    <property type="evidence" value="ECO:0007669"/>
    <property type="project" value="InterPro"/>
</dbReference>
<keyword evidence="2" id="KW-0677">Repeat</keyword>
<evidence type="ECO:0000256" key="2">
    <source>
        <dbReference type="ARBA" id="ARBA00022737"/>
    </source>
</evidence>
<dbReference type="AlphaFoldDB" id="A0A9P4QG30"/>
<keyword evidence="1 5" id="KW-0853">WD repeat</keyword>
<evidence type="ECO:0000313" key="6">
    <source>
        <dbReference type="EMBL" id="KAF2725600.1"/>
    </source>
</evidence>
<comment type="caution">
    <text evidence="6">The sequence shown here is derived from an EMBL/GenBank/DDBJ whole genome shotgun (WGS) entry which is preliminary data.</text>
</comment>
<keyword evidence="7" id="KW-1185">Reference proteome</keyword>
<evidence type="ECO:0000256" key="5">
    <source>
        <dbReference type="PROSITE-ProRule" id="PRU00221"/>
    </source>
</evidence>
<organism evidence="6 7">
    <name type="scientific">Polychaeton citri CBS 116435</name>
    <dbReference type="NCBI Taxonomy" id="1314669"/>
    <lineage>
        <taxon>Eukaryota</taxon>
        <taxon>Fungi</taxon>
        <taxon>Dikarya</taxon>
        <taxon>Ascomycota</taxon>
        <taxon>Pezizomycotina</taxon>
        <taxon>Dothideomycetes</taxon>
        <taxon>Dothideomycetidae</taxon>
        <taxon>Capnodiales</taxon>
        <taxon>Capnodiaceae</taxon>
        <taxon>Polychaeton</taxon>
    </lineage>
</organism>
<dbReference type="OrthoDB" id="361494at2759"/>
<dbReference type="PANTHER" id="PTHR46202">
    <property type="entry name" value="DNA EXCISION REPAIR PROTEIN ERCC-8"/>
    <property type="match status" value="1"/>
</dbReference>
<dbReference type="SUPFAM" id="SSF50978">
    <property type="entry name" value="WD40 repeat-like"/>
    <property type="match status" value="1"/>
</dbReference>
<dbReference type="PROSITE" id="PS50082">
    <property type="entry name" value="WD_REPEATS_2"/>
    <property type="match status" value="3"/>
</dbReference>
<dbReference type="Pfam" id="PF00400">
    <property type="entry name" value="WD40"/>
    <property type="match status" value="3"/>
</dbReference>
<keyword evidence="3" id="KW-0227">DNA damage</keyword>
<dbReference type="EMBL" id="MU003767">
    <property type="protein sequence ID" value="KAF2725600.1"/>
    <property type="molecule type" value="Genomic_DNA"/>
</dbReference>
<reference evidence="6" key="1">
    <citation type="journal article" date="2020" name="Stud. Mycol.">
        <title>101 Dothideomycetes genomes: a test case for predicting lifestyles and emergence of pathogens.</title>
        <authorList>
            <person name="Haridas S."/>
            <person name="Albert R."/>
            <person name="Binder M."/>
            <person name="Bloem J."/>
            <person name="Labutti K."/>
            <person name="Salamov A."/>
            <person name="Andreopoulos B."/>
            <person name="Baker S."/>
            <person name="Barry K."/>
            <person name="Bills G."/>
            <person name="Bluhm B."/>
            <person name="Cannon C."/>
            <person name="Castanera R."/>
            <person name="Culley D."/>
            <person name="Daum C."/>
            <person name="Ezra D."/>
            <person name="Gonzalez J."/>
            <person name="Henrissat B."/>
            <person name="Kuo A."/>
            <person name="Liang C."/>
            <person name="Lipzen A."/>
            <person name="Lutzoni F."/>
            <person name="Magnuson J."/>
            <person name="Mondo S."/>
            <person name="Nolan M."/>
            <person name="Ohm R."/>
            <person name="Pangilinan J."/>
            <person name="Park H.-J."/>
            <person name="Ramirez L."/>
            <person name="Alfaro M."/>
            <person name="Sun H."/>
            <person name="Tritt A."/>
            <person name="Yoshinaga Y."/>
            <person name="Zwiers L.-H."/>
            <person name="Turgeon B."/>
            <person name="Goodwin S."/>
            <person name="Spatafora J."/>
            <person name="Crous P."/>
            <person name="Grigoriev I."/>
        </authorList>
    </citation>
    <scope>NUCLEOTIDE SEQUENCE</scope>
    <source>
        <strain evidence="6">CBS 116435</strain>
    </source>
</reference>
<feature type="repeat" description="WD" evidence="5">
    <location>
        <begin position="282"/>
        <end position="323"/>
    </location>
</feature>
<gene>
    <name evidence="6" type="ORF">K431DRAFT_317572</name>
</gene>
<name>A0A9P4QG30_9PEZI</name>
<evidence type="ECO:0000256" key="4">
    <source>
        <dbReference type="ARBA" id="ARBA00023204"/>
    </source>
</evidence>